<evidence type="ECO:0000256" key="1">
    <source>
        <dbReference type="ARBA" id="ARBA00001947"/>
    </source>
</evidence>
<keyword evidence="7" id="KW-0812">Transmembrane</keyword>
<keyword evidence="6 9" id="KW-0482">Metalloprotease</keyword>
<evidence type="ECO:0000256" key="7">
    <source>
        <dbReference type="SAM" id="Phobius"/>
    </source>
</evidence>
<feature type="transmembrane region" description="Helical" evidence="7">
    <location>
        <begin position="113"/>
        <end position="132"/>
    </location>
</feature>
<evidence type="ECO:0000256" key="5">
    <source>
        <dbReference type="ARBA" id="ARBA00022833"/>
    </source>
</evidence>
<dbReference type="Proteomes" id="UP000593765">
    <property type="component" value="Chromosome"/>
</dbReference>
<keyword evidence="7" id="KW-1133">Transmembrane helix</keyword>
<dbReference type="GO" id="GO:0004222">
    <property type="term" value="F:metalloendopeptidase activity"/>
    <property type="evidence" value="ECO:0007669"/>
    <property type="project" value="InterPro"/>
</dbReference>
<evidence type="ECO:0000256" key="4">
    <source>
        <dbReference type="ARBA" id="ARBA00022801"/>
    </source>
</evidence>
<accession>A0A7M2X235</accession>
<feature type="transmembrane region" description="Helical" evidence="7">
    <location>
        <begin position="353"/>
        <end position="373"/>
    </location>
</feature>
<keyword evidence="10" id="KW-1185">Reference proteome</keyword>
<keyword evidence="3" id="KW-0479">Metal-binding</keyword>
<feature type="transmembrane region" description="Helical" evidence="7">
    <location>
        <begin position="319"/>
        <end position="341"/>
    </location>
</feature>
<keyword evidence="7" id="KW-0472">Membrane</keyword>
<organism evidence="9 10">
    <name type="scientific">Humisphaera borealis</name>
    <dbReference type="NCBI Taxonomy" id="2807512"/>
    <lineage>
        <taxon>Bacteria</taxon>
        <taxon>Pseudomonadati</taxon>
        <taxon>Planctomycetota</taxon>
        <taxon>Phycisphaerae</taxon>
        <taxon>Tepidisphaerales</taxon>
        <taxon>Tepidisphaeraceae</taxon>
        <taxon>Humisphaera</taxon>
    </lineage>
</organism>
<keyword evidence="4" id="KW-0378">Hydrolase</keyword>
<reference evidence="9 10" key="1">
    <citation type="submission" date="2020-10" db="EMBL/GenBank/DDBJ databases">
        <title>Wide distribution of Phycisphaera-like planctomycetes from WD2101 soil group in peatlands and genome analysis of the first cultivated representative.</title>
        <authorList>
            <person name="Dedysh S.N."/>
            <person name="Beletsky A.V."/>
            <person name="Ivanova A."/>
            <person name="Kulichevskaya I.S."/>
            <person name="Suzina N.E."/>
            <person name="Philippov D.A."/>
            <person name="Rakitin A.L."/>
            <person name="Mardanov A.V."/>
            <person name="Ravin N.V."/>
        </authorList>
    </citation>
    <scope>NUCLEOTIDE SEQUENCE [LARGE SCALE GENOMIC DNA]</scope>
    <source>
        <strain evidence="9 10">M1803</strain>
    </source>
</reference>
<dbReference type="AlphaFoldDB" id="A0A7M2X235"/>
<dbReference type="CDD" id="cd07345">
    <property type="entry name" value="M48A_Ste24p-like"/>
    <property type="match status" value="1"/>
</dbReference>
<dbReference type="Gene3D" id="3.30.2010.10">
    <property type="entry name" value="Metalloproteases ('zincins'), catalytic domain"/>
    <property type="match status" value="1"/>
</dbReference>
<feature type="transmembrane region" description="Helical" evidence="7">
    <location>
        <begin position="71"/>
        <end position="93"/>
    </location>
</feature>
<feature type="transmembrane region" description="Helical" evidence="7">
    <location>
        <begin position="214"/>
        <end position="232"/>
    </location>
</feature>
<dbReference type="GO" id="GO:0046872">
    <property type="term" value="F:metal ion binding"/>
    <property type="evidence" value="ECO:0007669"/>
    <property type="project" value="UniProtKB-KW"/>
</dbReference>
<protein>
    <submittedName>
        <fullName evidence="9">M48 family metalloprotease</fullName>
    </submittedName>
</protein>
<feature type="transmembrane region" description="Helical" evidence="7">
    <location>
        <begin position="30"/>
        <end position="50"/>
    </location>
</feature>
<comment type="cofactor">
    <cofactor evidence="1">
        <name>Zn(2+)</name>
        <dbReference type="ChEBI" id="CHEBI:29105"/>
    </cofactor>
</comment>
<gene>
    <name evidence="9" type="ORF">IPV69_09150</name>
</gene>
<proteinExistence type="predicted"/>
<evidence type="ECO:0000259" key="8">
    <source>
        <dbReference type="Pfam" id="PF01435"/>
    </source>
</evidence>
<evidence type="ECO:0000256" key="6">
    <source>
        <dbReference type="ARBA" id="ARBA00023049"/>
    </source>
</evidence>
<keyword evidence="5" id="KW-0862">Zinc</keyword>
<dbReference type="Pfam" id="PF01435">
    <property type="entry name" value="Peptidase_M48"/>
    <property type="match status" value="1"/>
</dbReference>
<dbReference type="EMBL" id="CP063458">
    <property type="protein sequence ID" value="QOV91502.1"/>
    <property type="molecule type" value="Genomic_DNA"/>
</dbReference>
<feature type="domain" description="Peptidase M48" evidence="8">
    <location>
        <begin position="241"/>
        <end position="393"/>
    </location>
</feature>
<evidence type="ECO:0000256" key="2">
    <source>
        <dbReference type="ARBA" id="ARBA00022670"/>
    </source>
</evidence>
<evidence type="ECO:0000313" key="10">
    <source>
        <dbReference type="Proteomes" id="UP000593765"/>
    </source>
</evidence>
<sequence>MSRLLLLFVCLIWMTGSTEPSVARLEHSTRWVALFLGAFPVLILAVGFWCRMAARQISARTFARSVHRLNWVLLFSRVFIIAWFTTGVFALGWVGVVIETLNFGWFETARLPALIVGTLPAMLAWVGLWWAIYPLDHELRQQGLTENLLDGLPVHKPPGLAGYLASNLRLQVLFTILPVMLIAGVHDIAASLILPQLESRSARDLASMRDQVEGAIWLASAAIVFIVAPELLRRILRTSPLPEGPLRRRLEALCRRSGMKYRDVLIWDTHHNVGNAAVMGLFPRFRYVLLSDLLLERMEDEQIEAVFAHELGHVVHHHMAWYVVFFLTLMLVAAGMENVVHGLPRWFALPPEIWALLTMMIGTAGFWLIFGYLSRRFERQADVYAARMMEVARPADPAAGAAALSPLLGGSREPRSAVQLSPIQSHVGTYGAQLFASALHRVAIINNMPVTPRSRQGTGLMNQVSYAVGSLTDLAHDWLHGSIPSRMDYLRTLSTDPTLTGQFDRLMGRLYSAMLFVLVASAAYTVPSLLR</sequence>
<dbReference type="GO" id="GO:0006508">
    <property type="term" value="P:proteolysis"/>
    <property type="evidence" value="ECO:0007669"/>
    <property type="project" value="UniProtKB-KW"/>
</dbReference>
<name>A0A7M2X235_9BACT</name>
<feature type="transmembrane region" description="Helical" evidence="7">
    <location>
        <begin position="510"/>
        <end position="530"/>
    </location>
</feature>
<dbReference type="PANTHER" id="PTHR10120">
    <property type="entry name" value="CAAX PRENYL PROTEASE 1"/>
    <property type="match status" value="1"/>
</dbReference>
<evidence type="ECO:0000313" key="9">
    <source>
        <dbReference type="EMBL" id="QOV91502.1"/>
    </source>
</evidence>
<dbReference type="RefSeq" id="WP_206294799.1">
    <property type="nucleotide sequence ID" value="NZ_CP063458.1"/>
</dbReference>
<dbReference type="KEGG" id="hbs:IPV69_09150"/>
<dbReference type="InterPro" id="IPR001915">
    <property type="entry name" value="Peptidase_M48"/>
</dbReference>
<evidence type="ECO:0000256" key="3">
    <source>
        <dbReference type="ARBA" id="ARBA00022723"/>
    </source>
</evidence>
<feature type="transmembrane region" description="Helical" evidence="7">
    <location>
        <begin position="172"/>
        <end position="194"/>
    </location>
</feature>
<keyword evidence="2" id="KW-0645">Protease</keyword>